<reference evidence="1" key="1">
    <citation type="journal article" date="2021" name="PeerJ">
        <title>Extensive microbial diversity within the chicken gut microbiome revealed by metagenomics and culture.</title>
        <authorList>
            <person name="Gilroy R."/>
            <person name="Ravi A."/>
            <person name="Getino M."/>
            <person name="Pursley I."/>
            <person name="Horton D.L."/>
            <person name="Alikhan N.F."/>
            <person name="Baker D."/>
            <person name="Gharbi K."/>
            <person name="Hall N."/>
            <person name="Watson M."/>
            <person name="Adriaenssens E.M."/>
            <person name="Foster-Nyarko E."/>
            <person name="Jarju S."/>
            <person name="Secka A."/>
            <person name="Antonio M."/>
            <person name="Oren A."/>
            <person name="Chaudhuri R.R."/>
            <person name="La Ragione R."/>
            <person name="Hildebrand F."/>
            <person name="Pallen M.J."/>
        </authorList>
    </citation>
    <scope>NUCLEOTIDE SEQUENCE</scope>
    <source>
        <strain evidence="1">ChiSjej1B19-5720</strain>
    </source>
</reference>
<sequence length="78" mass="9341">MIKLIHEYEQILIGRRQAFSHEMFHYGPAGNERQALAVIRYAAEYLLGWSPEQSSVFFTYPLMKYMHLDPLMKYIRFP</sequence>
<gene>
    <name evidence="1" type="ORF">IAA06_03440</name>
</gene>
<evidence type="ECO:0000313" key="2">
    <source>
        <dbReference type="Proteomes" id="UP000823842"/>
    </source>
</evidence>
<reference evidence="1" key="2">
    <citation type="submission" date="2021-04" db="EMBL/GenBank/DDBJ databases">
        <authorList>
            <person name="Gilroy R."/>
        </authorList>
    </citation>
    <scope>NUCLEOTIDE SEQUENCE</scope>
    <source>
        <strain evidence="1">ChiSjej1B19-5720</strain>
    </source>
</reference>
<comment type="caution">
    <text evidence="1">The sequence shown here is derived from an EMBL/GenBank/DDBJ whole genome shotgun (WGS) entry which is preliminary data.</text>
</comment>
<dbReference type="EMBL" id="DWYZ01000073">
    <property type="protein sequence ID" value="HJB27830.1"/>
    <property type="molecule type" value="Genomic_DNA"/>
</dbReference>
<evidence type="ECO:0000313" key="1">
    <source>
        <dbReference type="EMBL" id="HJB27830.1"/>
    </source>
</evidence>
<protein>
    <submittedName>
        <fullName evidence="1">Uncharacterized protein</fullName>
    </submittedName>
</protein>
<organism evidence="1 2">
    <name type="scientific">Candidatus Blautia faecavium</name>
    <dbReference type="NCBI Taxonomy" id="2838487"/>
    <lineage>
        <taxon>Bacteria</taxon>
        <taxon>Bacillati</taxon>
        <taxon>Bacillota</taxon>
        <taxon>Clostridia</taxon>
        <taxon>Lachnospirales</taxon>
        <taxon>Lachnospiraceae</taxon>
        <taxon>Blautia</taxon>
    </lineage>
</organism>
<dbReference type="AlphaFoldDB" id="A0A9D2LRC8"/>
<accession>A0A9D2LRC8</accession>
<feature type="non-terminal residue" evidence="1">
    <location>
        <position position="78"/>
    </location>
</feature>
<name>A0A9D2LRC8_9FIRM</name>
<dbReference type="Proteomes" id="UP000823842">
    <property type="component" value="Unassembled WGS sequence"/>
</dbReference>
<proteinExistence type="predicted"/>